<evidence type="ECO:0000256" key="7">
    <source>
        <dbReference type="ARBA" id="ARBA00023242"/>
    </source>
</evidence>
<dbReference type="GO" id="GO:0016592">
    <property type="term" value="C:mediator complex"/>
    <property type="evidence" value="ECO:0007669"/>
    <property type="project" value="TreeGrafter"/>
</dbReference>
<evidence type="ECO:0000256" key="10">
    <source>
        <dbReference type="SAM" id="MobiDB-lite"/>
    </source>
</evidence>
<keyword evidence="12" id="KW-1185">Reference proteome</keyword>
<keyword evidence="7" id="KW-0539">Nucleus</keyword>
<dbReference type="PANTHER" id="PTHR31705">
    <property type="entry name" value="MEDIATOR OF RNA POLYMERASE II TRANSCRIPTION SUBUNIT 30"/>
    <property type="match status" value="1"/>
</dbReference>
<comment type="function">
    <text evidence="8">Component of the Mediator complex, a coactivator involved in the regulated transcription of nearly all RNA polymerase II-dependent genes. Mediator functions as a bridge to convey information from gene-specific regulatory proteins to the basal RNA polymerase II transcription machinery. Mediator is recruited to promoters by direct interactions with regulatory proteins and serves as a scaffold for the assembly of a functional preinitiation complex with RNA polymerase II and the general transcription factors.</text>
</comment>
<dbReference type="GO" id="GO:0003712">
    <property type="term" value="F:transcription coregulator activity"/>
    <property type="evidence" value="ECO:0007669"/>
    <property type="project" value="TreeGrafter"/>
</dbReference>
<feature type="compositionally biased region" description="Polar residues" evidence="10">
    <location>
        <begin position="128"/>
        <end position="139"/>
    </location>
</feature>
<evidence type="ECO:0000256" key="6">
    <source>
        <dbReference type="ARBA" id="ARBA00023163"/>
    </source>
</evidence>
<protein>
    <recommendedName>
        <fullName evidence="3">Mediator of RNA polymerase II transcription subunit 30</fullName>
    </recommendedName>
    <alternativeName>
        <fullName evidence="9">Mediator complex subunit 30</fullName>
    </alternativeName>
</protein>
<feature type="compositionally biased region" description="Polar residues" evidence="10">
    <location>
        <begin position="187"/>
        <end position="202"/>
    </location>
</feature>
<evidence type="ECO:0000256" key="2">
    <source>
        <dbReference type="ARBA" id="ARBA00010606"/>
    </source>
</evidence>
<feature type="region of interest" description="Disordered" evidence="10">
    <location>
        <begin position="187"/>
        <end position="208"/>
    </location>
</feature>
<dbReference type="PANTHER" id="PTHR31705:SF4">
    <property type="entry name" value="MEDIATOR OF RNA POLYMERASE II TRANSCRIPTION SUBUNIT 30"/>
    <property type="match status" value="1"/>
</dbReference>
<keyword evidence="4" id="KW-0805">Transcription regulation</keyword>
<dbReference type="Proteomes" id="UP001168821">
    <property type="component" value="Unassembled WGS sequence"/>
</dbReference>
<dbReference type="GO" id="GO:0045893">
    <property type="term" value="P:positive regulation of DNA-templated transcription"/>
    <property type="evidence" value="ECO:0007669"/>
    <property type="project" value="TreeGrafter"/>
</dbReference>
<evidence type="ECO:0000256" key="1">
    <source>
        <dbReference type="ARBA" id="ARBA00004123"/>
    </source>
</evidence>
<evidence type="ECO:0000256" key="4">
    <source>
        <dbReference type="ARBA" id="ARBA00023015"/>
    </source>
</evidence>
<keyword evidence="6" id="KW-0804">Transcription</keyword>
<dbReference type="Pfam" id="PF11315">
    <property type="entry name" value="Med30"/>
    <property type="match status" value="1"/>
</dbReference>
<gene>
    <name evidence="11" type="ORF">Zmor_024217</name>
</gene>
<dbReference type="EMBL" id="JALNTZ010000007">
    <property type="protein sequence ID" value="KAJ3646640.1"/>
    <property type="molecule type" value="Genomic_DNA"/>
</dbReference>
<comment type="subcellular location">
    <subcellularLocation>
        <location evidence="1">Nucleus</location>
    </subcellularLocation>
</comment>
<proteinExistence type="inferred from homology"/>
<dbReference type="InterPro" id="IPR021019">
    <property type="entry name" value="Mediator_Med30_met"/>
</dbReference>
<name>A0AA38M795_9CUCU</name>
<comment type="caution">
    <text evidence="11">The sequence shown here is derived from an EMBL/GenBank/DDBJ whole genome shotgun (WGS) entry which is preliminary data.</text>
</comment>
<keyword evidence="5" id="KW-0010">Activator</keyword>
<evidence type="ECO:0000256" key="8">
    <source>
        <dbReference type="ARBA" id="ARBA00025687"/>
    </source>
</evidence>
<evidence type="ECO:0000256" key="3">
    <source>
        <dbReference type="ARBA" id="ARBA00019664"/>
    </source>
</evidence>
<evidence type="ECO:0000256" key="9">
    <source>
        <dbReference type="ARBA" id="ARBA00031981"/>
    </source>
</evidence>
<evidence type="ECO:0000313" key="12">
    <source>
        <dbReference type="Proteomes" id="UP001168821"/>
    </source>
</evidence>
<comment type="similarity">
    <text evidence="2">Belongs to the Mediator complex subunit 30 family.</text>
</comment>
<evidence type="ECO:0000256" key="5">
    <source>
        <dbReference type="ARBA" id="ARBA00023159"/>
    </source>
</evidence>
<evidence type="ECO:0000313" key="11">
    <source>
        <dbReference type="EMBL" id="KAJ3646640.1"/>
    </source>
</evidence>
<feature type="region of interest" description="Disordered" evidence="10">
    <location>
        <begin position="128"/>
        <end position="155"/>
    </location>
</feature>
<organism evidence="11 12">
    <name type="scientific">Zophobas morio</name>
    <dbReference type="NCBI Taxonomy" id="2755281"/>
    <lineage>
        <taxon>Eukaryota</taxon>
        <taxon>Metazoa</taxon>
        <taxon>Ecdysozoa</taxon>
        <taxon>Arthropoda</taxon>
        <taxon>Hexapoda</taxon>
        <taxon>Insecta</taxon>
        <taxon>Pterygota</taxon>
        <taxon>Neoptera</taxon>
        <taxon>Endopterygota</taxon>
        <taxon>Coleoptera</taxon>
        <taxon>Polyphaga</taxon>
        <taxon>Cucujiformia</taxon>
        <taxon>Tenebrionidae</taxon>
        <taxon>Zophobas</taxon>
    </lineage>
</organism>
<sequence>MSAPQHHFIPGLNNSQQGALRNQFSTSMQNPMGNTMQSQLGNQMPVHMQNTMGNQMSNPMIAQMASTLNSSGLNPAMQGNNQLLGQLNQQYAMNPGNQMAQHQGANPLQMQQGSMEFSSNLQHHAMQTNQSQVMQQTPTGVAPTPPVQAQQQQQQSKEFNTASLCRIGQETVQDIVSRTQEVFQTLKTIQPPNGTPQSSNASNEKKAKVQEQLRTIRVLFKRLRLIYEKCNENCQLQGMEYTHIESLIPFKDEHDPKHDEKKNSEAYRLACEECKEVMEQVILKNKQLKDVIDHLRRIIWEINTMLTMRRS</sequence>
<reference evidence="11" key="1">
    <citation type="journal article" date="2023" name="G3 (Bethesda)">
        <title>Whole genome assemblies of Zophobas morio and Tenebrio molitor.</title>
        <authorList>
            <person name="Kaur S."/>
            <person name="Stinson S.A."/>
            <person name="diCenzo G.C."/>
        </authorList>
    </citation>
    <scope>NUCLEOTIDE SEQUENCE</scope>
    <source>
        <strain evidence="11">QUZm001</strain>
    </source>
</reference>
<accession>A0AA38M795</accession>
<dbReference type="AlphaFoldDB" id="A0AA38M795"/>